<evidence type="ECO:0000256" key="9">
    <source>
        <dbReference type="ARBA" id="ARBA00022840"/>
    </source>
</evidence>
<evidence type="ECO:0000256" key="13">
    <source>
        <dbReference type="ARBA" id="ARBA00023170"/>
    </source>
</evidence>
<feature type="domain" description="EGF-like" evidence="23">
    <location>
        <begin position="277"/>
        <end position="313"/>
    </location>
</feature>
<dbReference type="Pfam" id="PF00069">
    <property type="entry name" value="Pkinase"/>
    <property type="match status" value="1"/>
</dbReference>
<dbReference type="CDD" id="cd01098">
    <property type="entry name" value="PAN_AP_plant"/>
    <property type="match status" value="1"/>
</dbReference>
<keyword evidence="8 17" id="KW-0418">Kinase</keyword>
<dbReference type="CDD" id="cd14066">
    <property type="entry name" value="STKc_IRAK"/>
    <property type="match status" value="1"/>
</dbReference>
<dbReference type="GO" id="GO:0005524">
    <property type="term" value="F:ATP binding"/>
    <property type="evidence" value="ECO:0007669"/>
    <property type="project" value="UniProtKB-UniRule"/>
</dbReference>
<dbReference type="SUPFAM" id="SSF51110">
    <property type="entry name" value="alpha-D-mannose-specific plant lectins"/>
    <property type="match status" value="1"/>
</dbReference>
<reference evidence="26" key="1">
    <citation type="submission" date="2024-03" db="EMBL/GenBank/DDBJ databases">
        <title>WGS assembly of Saponaria officinalis var. Norfolk2.</title>
        <authorList>
            <person name="Jenkins J."/>
            <person name="Shu S."/>
            <person name="Grimwood J."/>
            <person name="Barry K."/>
            <person name="Goodstein D."/>
            <person name="Schmutz J."/>
            <person name="Leebens-Mack J."/>
            <person name="Osbourn A."/>
        </authorList>
    </citation>
    <scope>NUCLEOTIDE SEQUENCE [LARGE SCALE GENOMIC DNA]</scope>
    <source>
        <strain evidence="26">JIC</strain>
    </source>
</reference>
<keyword evidence="2 17" id="KW-0723">Serine/threonine-protein kinase</keyword>
<evidence type="ECO:0000313" key="27">
    <source>
        <dbReference type="Proteomes" id="UP001443914"/>
    </source>
</evidence>
<dbReference type="PANTHER" id="PTHR47974:SF4">
    <property type="entry name" value="RECEPTOR-LIKE SERINE_THREONINE-PROTEIN KINASE"/>
    <property type="match status" value="1"/>
</dbReference>
<evidence type="ECO:0000256" key="8">
    <source>
        <dbReference type="ARBA" id="ARBA00022777"/>
    </source>
</evidence>
<dbReference type="SMART" id="SM00220">
    <property type="entry name" value="S_TKc"/>
    <property type="match status" value="1"/>
</dbReference>
<dbReference type="InterPro" id="IPR001480">
    <property type="entry name" value="Bulb-type_lectin_dom"/>
</dbReference>
<dbReference type="PROSITE" id="PS50927">
    <property type="entry name" value="BULB_LECTIN"/>
    <property type="match status" value="1"/>
</dbReference>
<evidence type="ECO:0000256" key="18">
    <source>
        <dbReference type="PROSITE-ProRule" id="PRU00076"/>
    </source>
</evidence>
<dbReference type="GO" id="GO:0016020">
    <property type="term" value="C:membrane"/>
    <property type="evidence" value="ECO:0007669"/>
    <property type="project" value="UniProtKB-SubCell"/>
</dbReference>
<dbReference type="PROSITE" id="PS00107">
    <property type="entry name" value="PROTEIN_KINASE_ATP"/>
    <property type="match status" value="1"/>
</dbReference>
<evidence type="ECO:0000256" key="21">
    <source>
        <dbReference type="SAM" id="SignalP"/>
    </source>
</evidence>
<evidence type="ECO:0000256" key="7">
    <source>
        <dbReference type="ARBA" id="ARBA00022741"/>
    </source>
</evidence>
<accession>A0AAW1KA90</accession>
<feature type="binding site" evidence="19">
    <location>
        <position position="533"/>
    </location>
    <ligand>
        <name>ATP</name>
        <dbReference type="ChEBI" id="CHEBI:30616"/>
    </ligand>
</feature>
<keyword evidence="9 17" id="KW-0067">ATP-binding</keyword>
<gene>
    <name evidence="26" type="ORF">RND81_06G076300</name>
</gene>
<evidence type="ECO:0000256" key="20">
    <source>
        <dbReference type="SAM" id="Phobius"/>
    </source>
</evidence>
<dbReference type="Gene3D" id="1.10.510.10">
    <property type="entry name" value="Transferase(Phosphotransferase) domain 1"/>
    <property type="match status" value="1"/>
</dbReference>
<dbReference type="GO" id="GO:0004674">
    <property type="term" value="F:protein serine/threonine kinase activity"/>
    <property type="evidence" value="ECO:0007669"/>
    <property type="project" value="UniProtKB-KW"/>
</dbReference>
<comment type="catalytic activity">
    <reaction evidence="16 17">
        <text>L-seryl-[protein] + ATP = O-phospho-L-seryl-[protein] + ADP + H(+)</text>
        <dbReference type="Rhea" id="RHEA:17989"/>
        <dbReference type="Rhea" id="RHEA-COMP:9863"/>
        <dbReference type="Rhea" id="RHEA-COMP:11604"/>
        <dbReference type="ChEBI" id="CHEBI:15378"/>
        <dbReference type="ChEBI" id="CHEBI:29999"/>
        <dbReference type="ChEBI" id="CHEBI:30616"/>
        <dbReference type="ChEBI" id="CHEBI:83421"/>
        <dbReference type="ChEBI" id="CHEBI:456216"/>
        <dbReference type="EC" id="2.7.11.1"/>
    </reaction>
</comment>
<feature type="chain" id="PRO_5043587201" description="Receptor-like serine/threonine-protein kinase" evidence="21">
    <location>
        <begin position="23"/>
        <end position="797"/>
    </location>
</feature>
<keyword evidence="4 17" id="KW-0808">Transferase</keyword>
<dbReference type="Pfam" id="PF08276">
    <property type="entry name" value="PAN_2"/>
    <property type="match status" value="1"/>
</dbReference>
<evidence type="ECO:0000256" key="5">
    <source>
        <dbReference type="ARBA" id="ARBA00022692"/>
    </source>
</evidence>
<evidence type="ECO:0000259" key="23">
    <source>
        <dbReference type="PROSITE" id="PS50026"/>
    </source>
</evidence>
<evidence type="ECO:0000256" key="6">
    <source>
        <dbReference type="ARBA" id="ARBA00022729"/>
    </source>
</evidence>
<dbReference type="PANTHER" id="PTHR47974">
    <property type="entry name" value="OS07G0415500 PROTEIN"/>
    <property type="match status" value="1"/>
</dbReference>
<keyword evidence="27" id="KW-1185">Reference proteome</keyword>
<evidence type="ECO:0000259" key="24">
    <source>
        <dbReference type="PROSITE" id="PS50927"/>
    </source>
</evidence>
<dbReference type="EC" id="2.7.11.1" evidence="17"/>
<feature type="domain" description="Protein kinase" evidence="22">
    <location>
        <begin position="503"/>
        <end position="795"/>
    </location>
</feature>
<comment type="caution">
    <text evidence="18">Lacks conserved residue(s) required for the propagation of feature annotation.</text>
</comment>
<comment type="caution">
    <text evidence="26">The sequence shown here is derived from an EMBL/GenBank/DDBJ whole genome shotgun (WGS) entry which is preliminary data.</text>
</comment>
<feature type="domain" description="Bulb-type lectin" evidence="24">
    <location>
        <begin position="17"/>
        <end position="144"/>
    </location>
</feature>
<dbReference type="PIRSF" id="PIRSF000641">
    <property type="entry name" value="SRK"/>
    <property type="match status" value="1"/>
</dbReference>
<evidence type="ECO:0000259" key="25">
    <source>
        <dbReference type="PROSITE" id="PS50948"/>
    </source>
</evidence>
<keyword evidence="13" id="KW-0675">Receptor</keyword>
<keyword evidence="10 20" id="KW-1133">Transmembrane helix</keyword>
<evidence type="ECO:0000259" key="22">
    <source>
        <dbReference type="PROSITE" id="PS50011"/>
    </source>
</evidence>
<evidence type="ECO:0000256" key="4">
    <source>
        <dbReference type="ARBA" id="ARBA00022679"/>
    </source>
</evidence>
<dbReference type="InterPro" id="IPR024171">
    <property type="entry name" value="SRK-like_kinase"/>
</dbReference>
<evidence type="ECO:0000256" key="14">
    <source>
        <dbReference type="ARBA" id="ARBA00023180"/>
    </source>
</evidence>
<evidence type="ECO:0000313" key="26">
    <source>
        <dbReference type="EMBL" id="KAK9714170.1"/>
    </source>
</evidence>
<dbReference type="PROSITE" id="PS50026">
    <property type="entry name" value="EGF_3"/>
    <property type="match status" value="1"/>
</dbReference>
<dbReference type="InterPro" id="IPR008271">
    <property type="entry name" value="Ser/Thr_kinase_AS"/>
</dbReference>
<organism evidence="26 27">
    <name type="scientific">Saponaria officinalis</name>
    <name type="common">Common soapwort</name>
    <name type="synonym">Lychnis saponaria</name>
    <dbReference type="NCBI Taxonomy" id="3572"/>
    <lineage>
        <taxon>Eukaryota</taxon>
        <taxon>Viridiplantae</taxon>
        <taxon>Streptophyta</taxon>
        <taxon>Embryophyta</taxon>
        <taxon>Tracheophyta</taxon>
        <taxon>Spermatophyta</taxon>
        <taxon>Magnoliopsida</taxon>
        <taxon>eudicotyledons</taxon>
        <taxon>Gunneridae</taxon>
        <taxon>Pentapetalae</taxon>
        <taxon>Caryophyllales</taxon>
        <taxon>Caryophyllaceae</taxon>
        <taxon>Caryophylleae</taxon>
        <taxon>Saponaria</taxon>
    </lineage>
</organism>
<dbReference type="Gene3D" id="3.50.4.10">
    <property type="entry name" value="Hepatocyte Growth Factor"/>
    <property type="match status" value="1"/>
</dbReference>
<evidence type="ECO:0000256" key="19">
    <source>
        <dbReference type="PROSITE-ProRule" id="PRU10141"/>
    </source>
</evidence>
<name>A0AAW1KA90_SAPOF</name>
<evidence type="ECO:0000256" key="10">
    <source>
        <dbReference type="ARBA" id="ARBA00022989"/>
    </source>
</evidence>
<feature type="transmembrane region" description="Helical" evidence="20">
    <location>
        <begin position="444"/>
        <end position="469"/>
    </location>
</feature>
<keyword evidence="7 17" id="KW-0547">Nucleotide-binding</keyword>
<evidence type="ECO:0000256" key="3">
    <source>
        <dbReference type="ARBA" id="ARBA00022536"/>
    </source>
</evidence>
<dbReference type="Gene3D" id="3.30.200.20">
    <property type="entry name" value="Phosphorylase Kinase, domain 1"/>
    <property type="match status" value="1"/>
</dbReference>
<keyword evidence="6 21" id="KW-0732">Signal</keyword>
<dbReference type="SMART" id="SM00108">
    <property type="entry name" value="B_lectin"/>
    <property type="match status" value="1"/>
</dbReference>
<dbReference type="InterPro" id="IPR000858">
    <property type="entry name" value="S_locus_glycoprot_dom"/>
</dbReference>
<dbReference type="InterPro" id="IPR003609">
    <property type="entry name" value="Pan_app"/>
</dbReference>
<evidence type="ECO:0000256" key="12">
    <source>
        <dbReference type="ARBA" id="ARBA00023157"/>
    </source>
</evidence>
<dbReference type="Pfam" id="PF01453">
    <property type="entry name" value="B_lectin"/>
    <property type="match status" value="1"/>
</dbReference>
<dbReference type="InterPro" id="IPR000742">
    <property type="entry name" value="EGF"/>
</dbReference>
<dbReference type="SUPFAM" id="SSF56112">
    <property type="entry name" value="Protein kinase-like (PK-like)"/>
    <property type="match status" value="1"/>
</dbReference>
<keyword evidence="12" id="KW-1015">Disulfide bond</keyword>
<dbReference type="InterPro" id="IPR000719">
    <property type="entry name" value="Prot_kinase_dom"/>
</dbReference>
<dbReference type="FunFam" id="1.10.510.10:FF:000302">
    <property type="entry name" value="Serine/threonine-protein kinase"/>
    <property type="match status" value="1"/>
</dbReference>
<dbReference type="PROSITE" id="PS50948">
    <property type="entry name" value="PAN"/>
    <property type="match status" value="1"/>
</dbReference>
<dbReference type="GO" id="GO:0048544">
    <property type="term" value="P:recognition of pollen"/>
    <property type="evidence" value="ECO:0007669"/>
    <property type="project" value="InterPro"/>
</dbReference>
<keyword evidence="5 20" id="KW-0812">Transmembrane</keyword>
<evidence type="ECO:0000256" key="11">
    <source>
        <dbReference type="ARBA" id="ARBA00023136"/>
    </source>
</evidence>
<dbReference type="Pfam" id="PF00954">
    <property type="entry name" value="S_locus_glycop"/>
    <property type="match status" value="1"/>
</dbReference>
<comment type="similarity">
    <text evidence="17">Belongs to the protein kinase superfamily. Ser/Thr protein kinase family.</text>
</comment>
<keyword evidence="3 18" id="KW-0245">EGF-like domain</keyword>
<evidence type="ECO:0000256" key="1">
    <source>
        <dbReference type="ARBA" id="ARBA00004479"/>
    </source>
</evidence>
<keyword evidence="14" id="KW-0325">Glycoprotein</keyword>
<evidence type="ECO:0000256" key="16">
    <source>
        <dbReference type="ARBA" id="ARBA00048679"/>
    </source>
</evidence>
<dbReference type="Proteomes" id="UP001443914">
    <property type="component" value="Unassembled WGS sequence"/>
</dbReference>
<dbReference type="FunFam" id="2.90.10.10:FF:000006">
    <property type="entry name" value="Serine/threonine-protein kinase"/>
    <property type="match status" value="1"/>
</dbReference>
<dbReference type="Gene3D" id="2.90.10.10">
    <property type="entry name" value="Bulb-type lectin domain"/>
    <property type="match status" value="1"/>
</dbReference>
<proteinExistence type="inferred from homology"/>
<feature type="domain" description="Apple" evidence="25">
    <location>
        <begin position="327"/>
        <end position="403"/>
    </location>
</feature>
<dbReference type="AlphaFoldDB" id="A0AAW1KA90"/>
<dbReference type="EMBL" id="JBDFQZ010000006">
    <property type="protein sequence ID" value="KAK9714170.1"/>
    <property type="molecule type" value="Genomic_DNA"/>
</dbReference>
<evidence type="ECO:0000256" key="2">
    <source>
        <dbReference type="ARBA" id="ARBA00022527"/>
    </source>
</evidence>
<keyword evidence="11 20" id="KW-0472">Membrane</keyword>
<dbReference type="InterPro" id="IPR011009">
    <property type="entry name" value="Kinase-like_dom_sf"/>
</dbReference>
<sequence>MKNQHMILVFILLTSSTASVLAGNVLRRGSSLTAEGTNFLTSPDNTFTCGFYSFGANAFWFAIWFTDSIGHTVVWTANQDNPVNRLKSRITLRKDGALVLTDFDGSTAWISNTTSVAVDRAELLNSGNFVIKGANGNIVWQSFDYPTDTLLPTQHMSNQKKLNSMKGPMNFGTGYFGFFFDSDNVLKIMYDGPEITSIYWPNTELSVFANGRTNYNSSRIALLDETGRFNSSDQMQFTTVDVGVGIKRRFTLDYDGNLRAYSLNESSGTWLITWQAISSQCDVRGLCGRNGICTYTPQPRCSCPPNYEPTDSTDWSKGCKPKFKRSCSDSHFVEMSHVDYYGFDLNYSQSVSFQACRQICLSDCQCLAFSYRLLGQGLCFTKSALFNGYRSVDFPGTLYLRVPNNSEPLDHVILNGSKPECINDKGKLVLLPGSYDLTNQRVRWVYPYSFVLAIGILEVIVLVAGWWFLFRKHGTSASMEDGYRAISSQFRSFSYSELRRATDKFKEVLGVGGFGSVYKGVLSDDDRVVAVKKLGDVVQGEEEFWAEVSTIGRINHMNLARMWGFCSEGKHRLLVYEYVENGSLDKHLFPVDGVLGWHERFKVAFGTAKGLAYLHHECLEWVIHCDVKPENILLDKDFEPKISDFGLAKLCQRSGVGRGSSELTRIRGTKGYMAPEWAINLPITAKVDVYSYGVVILELVKGIRLSNWVVGGEVVLEGVSELENLVKLAKNKESEDDSWVEDFVDPKLEGRFSRKQAALMIKVGLSCVEEDRNKRPTMESVAQALAECDTMHPVDSM</sequence>
<dbReference type="PROSITE" id="PS00108">
    <property type="entry name" value="PROTEIN_KINASE_ST"/>
    <property type="match status" value="1"/>
</dbReference>
<evidence type="ECO:0000256" key="15">
    <source>
        <dbReference type="ARBA" id="ARBA00047899"/>
    </source>
</evidence>
<dbReference type="PROSITE" id="PS50011">
    <property type="entry name" value="PROTEIN_KINASE_DOM"/>
    <property type="match status" value="1"/>
</dbReference>
<evidence type="ECO:0000256" key="17">
    <source>
        <dbReference type="PIRNR" id="PIRNR000641"/>
    </source>
</evidence>
<comment type="subcellular location">
    <subcellularLocation>
        <location evidence="1">Membrane</location>
        <topology evidence="1">Single-pass type I membrane protein</topology>
    </subcellularLocation>
</comment>
<dbReference type="SMART" id="SM00473">
    <property type="entry name" value="PAN_AP"/>
    <property type="match status" value="1"/>
</dbReference>
<dbReference type="InterPro" id="IPR036426">
    <property type="entry name" value="Bulb-type_lectin_dom_sf"/>
</dbReference>
<protein>
    <recommendedName>
        <fullName evidence="17">Receptor-like serine/threonine-protein kinase</fullName>
        <ecNumber evidence="17">2.7.11.1</ecNumber>
    </recommendedName>
</protein>
<feature type="signal peptide" evidence="21">
    <location>
        <begin position="1"/>
        <end position="22"/>
    </location>
</feature>
<dbReference type="InterPro" id="IPR017441">
    <property type="entry name" value="Protein_kinase_ATP_BS"/>
</dbReference>
<dbReference type="FunFam" id="3.30.200.20:FF:000059">
    <property type="entry name" value="S-receptor-like serine/threonine-protein kinase"/>
    <property type="match status" value="1"/>
</dbReference>
<dbReference type="CDD" id="cd00028">
    <property type="entry name" value="B_lectin"/>
    <property type="match status" value="1"/>
</dbReference>
<comment type="catalytic activity">
    <reaction evidence="15 17">
        <text>L-threonyl-[protein] + ATP = O-phospho-L-threonyl-[protein] + ADP + H(+)</text>
        <dbReference type="Rhea" id="RHEA:46608"/>
        <dbReference type="Rhea" id="RHEA-COMP:11060"/>
        <dbReference type="Rhea" id="RHEA-COMP:11605"/>
        <dbReference type="ChEBI" id="CHEBI:15378"/>
        <dbReference type="ChEBI" id="CHEBI:30013"/>
        <dbReference type="ChEBI" id="CHEBI:30616"/>
        <dbReference type="ChEBI" id="CHEBI:61977"/>
        <dbReference type="ChEBI" id="CHEBI:456216"/>
        <dbReference type="EC" id="2.7.11.1"/>
    </reaction>
</comment>